<evidence type="ECO:0000256" key="2">
    <source>
        <dbReference type="ARBA" id="ARBA00022723"/>
    </source>
</evidence>
<feature type="compositionally biased region" description="Basic and acidic residues" evidence="11">
    <location>
        <begin position="563"/>
        <end position="574"/>
    </location>
</feature>
<keyword evidence="3 10" id="KW-0863">Zinc-finger</keyword>
<proteinExistence type="predicted"/>
<keyword evidence="6" id="KW-0238">DNA-binding</keyword>
<feature type="region of interest" description="Disordered" evidence="11">
    <location>
        <begin position="563"/>
        <end position="585"/>
    </location>
</feature>
<feature type="region of interest" description="Disordered" evidence="11">
    <location>
        <begin position="729"/>
        <end position="756"/>
    </location>
</feature>
<feature type="compositionally biased region" description="Polar residues" evidence="11">
    <location>
        <begin position="381"/>
        <end position="398"/>
    </location>
</feature>
<dbReference type="GO" id="GO:0003677">
    <property type="term" value="F:DNA binding"/>
    <property type="evidence" value="ECO:0007669"/>
    <property type="project" value="UniProtKB-KW"/>
</dbReference>
<feature type="region of interest" description="Disordered" evidence="11">
    <location>
        <begin position="368"/>
        <end position="404"/>
    </location>
</feature>
<dbReference type="InterPro" id="IPR007321">
    <property type="entry name" value="Transposase_28"/>
</dbReference>
<dbReference type="Proteomes" id="UP001187471">
    <property type="component" value="Unassembled WGS sequence"/>
</dbReference>
<evidence type="ECO:0000256" key="4">
    <source>
        <dbReference type="ARBA" id="ARBA00022833"/>
    </source>
</evidence>
<sequence>MTKVTGTPKEARPQSAPVLLFLYMREHWSYFSEGKDFVSDESASPADAIPICKNGLVGWELRSPFSLGSNESASLPYNIPIGKSGLVDWELSTPSSLGSSVISSSQEKIENQEFVEMDFPEMTQNSLSNGSIRDEFGRKSNSVGPSEDTYAGEVMESEYWDLGTIDLKLGRIADQRDPRNLISSKISPNLSSAESCKPAKRGRMGNLSPSIALCQVHGCKKDLSSFKEYHKRHKVCEVHSKTAKVIVNGVEQRFCQQCSRFHWLAEFDDGKRSCRKRLAGHNERRRKSHVRINSRINGSLYQLYDGSRFQGTMVTKSSFICQDILPSSLLHQQYEKMDCCMHIKLEDGAAYCPQSAISVLNGQPQPQSFFPSYGHEKHSASPHQHVNNTTAGSETSAGSKRYPHDKEGLNIVTSIGGESFIVFDSASNVKGSLEISDYGRALSLLSTQPQNSSTHASRDVMTHPLIIPGSHARYSLTQGSEKLFGLSPQASTNGVPNIFNSSSISSVDKTYLDCILVSDGSNPVKVEAVEIFQGSEYMATKDRLGPPIELLHLSSQLQRVEHQRPPMQVEDKANPKPWYTADEKSSKMSTEDLQDLIREYPLPEGWYARLPGLGEPANYGTKFETGVYKEQVKSGYRLPLHPFALRFFEHYRMAPGQLVPNGWRKLADEPLSEEQLEWAKIIPSKPIPAGLLVPPLPAIPSVSSAETVPLEMASGGGKSQQRGFLGVLQKAKGKRKEKQPSVELPPAPKRTRVAPS</sequence>
<name>A0AA88SAN8_9ASTE</name>
<dbReference type="Pfam" id="PF03110">
    <property type="entry name" value="SBP"/>
    <property type="match status" value="1"/>
</dbReference>
<keyword evidence="8" id="KW-0539">Nucleus</keyword>
<evidence type="ECO:0000313" key="14">
    <source>
        <dbReference type="Proteomes" id="UP001187471"/>
    </source>
</evidence>
<evidence type="ECO:0000256" key="6">
    <source>
        <dbReference type="ARBA" id="ARBA00023125"/>
    </source>
</evidence>
<evidence type="ECO:0000256" key="11">
    <source>
        <dbReference type="SAM" id="MobiDB-lite"/>
    </source>
</evidence>
<accession>A0AA88SAN8</accession>
<comment type="function">
    <text evidence="9">Probable transcriptional factor. Binds to the promoter of the SQUAMOSA gene.</text>
</comment>
<comment type="subcellular location">
    <subcellularLocation>
        <location evidence="1">Nucleus</location>
    </subcellularLocation>
</comment>
<reference evidence="13" key="1">
    <citation type="submission" date="2022-12" db="EMBL/GenBank/DDBJ databases">
        <title>Draft genome assemblies for two species of Escallonia (Escalloniales).</title>
        <authorList>
            <person name="Chanderbali A."/>
            <person name="Dervinis C."/>
            <person name="Anghel I."/>
            <person name="Soltis D."/>
            <person name="Soltis P."/>
            <person name="Zapata F."/>
        </authorList>
    </citation>
    <scope>NUCLEOTIDE SEQUENCE</scope>
    <source>
        <strain evidence="13">UCBG92.1500</strain>
        <tissue evidence="13">Leaf</tissue>
    </source>
</reference>
<dbReference type="PANTHER" id="PTHR31251">
    <property type="entry name" value="SQUAMOSA PROMOTER-BINDING-LIKE PROTEIN 4"/>
    <property type="match status" value="1"/>
</dbReference>
<dbReference type="FunFam" id="4.10.1100.10:FF:000001">
    <property type="entry name" value="Squamosa promoter-binding-like protein 14"/>
    <property type="match status" value="1"/>
</dbReference>
<evidence type="ECO:0000256" key="9">
    <source>
        <dbReference type="ARBA" id="ARBA00056472"/>
    </source>
</evidence>
<dbReference type="GO" id="GO:0005634">
    <property type="term" value="C:nucleus"/>
    <property type="evidence" value="ECO:0007669"/>
    <property type="project" value="UniProtKB-SubCell"/>
</dbReference>
<keyword evidence="14" id="KW-1185">Reference proteome</keyword>
<dbReference type="Gene3D" id="4.10.1100.10">
    <property type="entry name" value="Transcription factor, SBP-box domain"/>
    <property type="match status" value="1"/>
</dbReference>
<feature type="domain" description="SBP-type" evidence="12">
    <location>
        <begin position="211"/>
        <end position="288"/>
    </location>
</feature>
<protein>
    <recommendedName>
        <fullName evidence="12">SBP-type domain-containing protein</fullName>
    </recommendedName>
</protein>
<evidence type="ECO:0000256" key="3">
    <source>
        <dbReference type="ARBA" id="ARBA00022771"/>
    </source>
</evidence>
<dbReference type="InterPro" id="IPR004333">
    <property type="entry name" value="SBP_dom"/>
</dbReference>
<keyword evidence="2" id="KW-0479">Metal-binding</keyword>
<keyword evidence="5" id="KW-0805">Transcription regulation</keyword>
<dbReference type="InterPro" id="IPR044817">
    <property type="entry name" value="SBP-like"/>
</dbReference>
<dbReference type="PROSITE" id="PS51141">
    <property type="entry name" value="ZF_SBP"/>
    <property type="match status" value="1"/>
</dbReference>
<evidence type="ECO:0000256" key="1">
    <source>
        <dbReference type="ARBA" id="ARBA00004123"/>
    </source>
</evidence>
<keyword evidence="4" id="KW-0862">Zinc</keyword>
<evidence type="ECO:0000256" key="10">
    <source>
        <dbReference type="PROSITE-ProRule" id="PRU00470"/>
    </source>
</evidence>
<keyword evidence="7" id="KW-0804">Transcription</keyword>
<evidence type="ECO:0000256" key="5">
    <source>
        <dbReference type="ARBA" id="ARBA00023015"/>
    </source>
</evidence>
<dbReference type="PANTHER" id="PTHR31251:SF160">
    <property type="entry name" value="SBP-TYPE DOMAIN-CONTAINING PROTEIN"/>
    <property type="match status" value="1"/>
</dbReference>
<dbReference type="Pfam" id="PF04195">
    <property type="entry name" value="Transposase_28"/>
    <property type="match status" value="1"/>
</dbReference>
<dbReference type="SUPFAM" id="SSF103612">
    <property type="entry name" value="SBT domain"/>
    <property type="match status" value="1"/>
</dbReference>
<evidence type="ECO:0000313" key="13">
    <source>
        <dbReference type="EMBL" id="KAK2995711.1"/>
    </source>
</evidence>
<dbReference type="InterPro" id="IPR036893">
    <property type="entry name" value="SBP_sf"/>
</dbReference>
<comment type="caution">
    <text evidence="13">The sequence shown here is derived from an EMBL/GenBank/DDBJ whole genome shotgun (WGS) entry which is preliminary data.</text>
</comment>
<evidence type="ECO:0000256" key="8">
    <source>
        <dbReference type="ARBA" id="ARBA00023242"/>
    </source>
</evidence>
<evidence type="ECO:0000259" key="12">
    <source>
        <dbReference type="PROSITE" id="PS51141"/>
    </source>
</evidence>
<dbReference type="AlphaFoldDB" id="A0AA88SAN8"/>
<organism evidence="13 14">
    <name type="scientific">Escallonia rubra</name>
    <dbReference type="NCBI Taxonomy" id="112253"/>
    <lineage>
        <taxon>Eukaryota</taxon>
        <taxon>Viridiplantae</taxon>
        <taxon>Streptophyta</taxon>
        <taxon>Embryophyta</taxon>
        <taxon>Tracheophyta</taxon>
        <taxon>Spermatophyta</taxon>
        <taxon>Magnoliopsida</taxon>
        <taxon>eudicotyledons</taxon>
        <taxon>Gunneridae</taxon>
        <taxon>Pentapetalae</taxon>
        <taxon>asterids</taxon>
        <taxon>campanulids</taxon>
        <taxon>Escalloniales</taxon>
        <taxon>Escalloniaceae</taxon>
        <taxon>Escallonia</taxon>
    </lineage>
</organism>
<evidence type="ECO:0000256" key="7">
    <source>
        <dbReference type="ARBA" id="ARBA00023163"/>
    </source>
</evidence>
<dbReference type="EMBL" id="JAVXUO010000069">
    <property type="protein sequence ID" value="KAK2995711.1"/>
    <property type="molecule type" value="Genomic_DNA"/>
</dbReference>
<gene>
    <name evidence="13" type="ORF">RJ640_020177</name>
</gene>
<dbReference type="GO" id="GO:0008270">
    <property type="term" value="F:zinc ion binding"/>
    <property type="evidence" value="ECO:0007669"/>
    <property type="project" value="UniProtKB-KW"/>
</dbReference>